<proteinExistence type="predicted"/>
<keyword evidence="1" id="KW-0723">Serine/threonine-protein kinase</keyword>
<dbReference type="Pfam" id="PF08276">
    <property type="entry name" value="PAN_2"/>
    <property type="match status" value="1"/>
</dbReference>
<keyword evidence="6" id="KW-1133">Transmembrane helix</keyword>
<dbReference type="PANTHER" id="PTHR27002:SF616">
    <property type="entry name" value="RECEPTOR-LIKE SERINE_THREONINE-PROTEIN KINASE"/>
    <property type="match status" value="1"/>
</dbReference>
<dbReference type="InterPro" id="IPR011009">
    <property type="entry name" value="Kinase-like_dom_sf"/>
</dbReference>
<dbReference type="Gene3D" id="1.10.510.10">
    <property type="entry name" value="Transferase(Phosphotransferase) domain 1"/>
    <property type="match status" value="1"/>
</dbReference>
<dbReference type="PROSITE" id="PS00108">
    <property type="entry name" value="PROTEIN_KINASE_ST"/>
    <property type="match status" value="1"/>
</dbReference>
<evidence type="ECO:0000256" key="3">
    <source>
        <dbReference type="ARBA" id="ARBA00022741"/>
    </source>
</evidence>
<dbReference type="Pfam" id="PF07714">
    <property type="entry name" value="PK_Tyr_Ser-Thr"/>
    <property type="match status" value="1"/>
</dbReference>
<feature type="domain" description="Protein kinase" evidence="8">
    <location>
        <begin position="243"/>
        <end position="529"/>
    </location>
</feature>
<evidence type="ECO:0000259" key="8">
    <source>
        <dbReference type="PROSITE" id="PS50011"/>
    </source>
</evidence>
<dbReference type="PROSITE" id="PS50011">
    <property type="entry name" value="PROTEIN_KINASE_DOM"/>
    <property type="match status" value="1"/>
</dbReference>
<evidence type="ECO:0000256" key="6">
    <source>
        <dbReference type="SAM" id="Phobius"/>
    </source>
</evidence>
<dbReference type="Gene3D" id="3.30.200.20">
    <property type="entry name" value="Phosphorylase Kinase, domain 1"/>
    <property type="match status" value="1"/>
</dbReference>
<dbReference type="CDD" id="cd01098">
    <property type="entry name" value="PAN_AP_plant"/>
    <property type="match status" value="1"/>
</dbReference>
<keyword evidence="6" id="KW-0812">Transmembrane</keyword>
<dbReference type="InterPro" id="IPR001245">
    <property type="entry name" value="Ser-Thr/Tyr_kinase_cat_dom"/>
</dbReference>
<organism evidence="10 11">
    <name type="scientific">Stylosanthes scabra</name>
    <dbReference type="NCBI Taxonomy" id="79078"/>
    <lineage>
        <taxon>Eukaryota</taxon>
        <taxon>Viridiplantae</taxon>
        <taxon>Streptophyta</taxon>
        <taxon>Embryophyta</taxon>
        <taxon>Tracheophyta</taxon>
        <taxon>Spermatophyta</taxon>
        <taxon>Magnoliopsida</taxon>
        <taxon>eudicotyledons</taxon>
        <taxon>Gunneridae</taxon>
        <taxon>Pentapetalae</taxon>
        <taxon>rosids</taxon>
        <taxon>fabids</taxon>
        <taxon>Fabales</taxon>
        <taxon>Fabaceae</taxon>
        <taxon>Papilionoideae</taxon>
        <taxon>50 kb inversion clade</taxon>
        <taxon>dalbergioids sensu lato</taxon>
        <taxon>Dalbergieae</taxon>
        <taxon>Pterocarpus clade</taxon>
        <taxon>Stylosanthes</taxon>
    </lineage>
</organism>
<dbReference type="PROSITE" id="PS50948">
    <property type="entry name" value="PAN"/>
    <property type="match status" value="1"/>
</dbReference>
<dbReference type="PANTHER" id="PTHR27002">
    <property type="entry name" value="RECEPTOR-LIKE SERINE/THREONINE-PROTEIN KINASE SD1-8"/>
    <property type="match status" value="1"/>
</dbReference>
<dbReference type="InterPro" id="IPR000719">
    <property type="entry name" value="Prot_kinase_dom"/>
</dbReference>
<evidence type="ECO:0000256" key="2">
    <source>
        <dbReference type="ARBA" id="ARBA00022679"/>
    </source>
</evidence>
<evidence type="ECO:0000259" key="9">
    <source>
        <dbReference type="PROSITE" id="PS50948"/>
    </source>
</evidence>
<keyword evidence="4" id="KW-0418">Kinase</keyword>
<accession>A0ABU6QHX0</accession>
<feature type="chain" id="PRO_5045490799" evidence="7">
    <location>
        <begin position="17"/>
        <end position="556"/>
    </location>
</feature>
<dbReference type="SMART" id="SM00220">
    <property type="entry name" value="S_TKc"/>
    <property type="match status" value="1"/>
</dbReference>
<dbReference type="InterPro" id="IPR003609">
    <property type="entry name" value="Pan_app"/>
</dbReference>
<keyword evidence="6" id="KW-0472">Membrane</keyword>
<keyword evidence="3" id="KW-0547">Nucleotide-binding</keyword>
<gene>
    <name evidence="10" type="ORF">PIB30_052722</name>
</gene>
<dbReference type="CDD" id="cd14066">
    <property type="entry name" value="STKc_IRAK"/>
    <property type="match status" value="1"/>
</dbReference>
<evidence type="ECO:0000313" key="10">
    <source>
        <dbReference type="EMBL" id="MED6111490.1"/>
    </source>
</evidence>
<sequence>METILVLLLLVAVSCSSNSNSSPSGLNKNDSRSICNQYSRVCGPNGNCDETQTCVCFDGFTPKSPYDYAYVNTRQGCVRIKPLNCNTDVFVRYSSLKEPSGGYSLSNQEDCMGKCKSECSCMAYKVVVGGGCKLWNGDLFDAVLVKQGGQDLYIRMPASEEQAISTEQGRNKGVVVGIVVGSSVVVISMVMASWYMLRKRRASKALEHVRIEKIVTHDTDTQKEDMGLPLFDLSRIAMATNNFSPNNKLGEGGFGPVYKGILDDGQEIAVKRLSSSSGQGLNEFKTEVKLIAKLQHRNLVKLFGCCIQEEEKLLIYEYMPNKSLDYFIFDHERRSALDWSKRSNIIRGIAKGLLYLHQDSKLRIIHRDLKTSNILLDTKMDPKISDFGLARSFGSNQSKANTNRVVGTFGYMAPEYAINGEFSIKSDVFSFGILLLEILSGRRNRRLYYTSDNTDSLYGNTWDLWKQGRSLELVDECLKESRKVCEVQRCIHIGLLCAQQYPHDRPTMSSVVLMLGSEIDLPQPKAPTFFICEPFDASSSSTTCKNELSITEMDPR</sequence>
<dbReference type="Proteomes" id="UP001341840">
    <property type="component" value="Unassembled WGS sequence"/>
</dbReference>
<dbReference type="InterPro" id="IPR008271">
    <property type="entry name" value="Ser/Thr_kinase_AS"/>
</dbReference>
<evidence type="ECO:0000256" key="5">
    <source>
        <dbReference type="ARBA" id="ARBA00022840"/>
    </source>
</evidence>
<evidence type="ECO:0000256" key="4">
    <source>
        <dbReference type="ARBA" id="ARBA00022777"/>
    </source>
</evidence>
<keyword evidence="5" id="KW-0067">ATP-binding</keyword>
<reference evidence="10 11" key="1">
    <citation type="journal article" date="2023" name="Plants (Basel)">
        <title>Bridging the Gap: Combining Genomics and Transcriptomics Approaches to Understand Stylosanthes scabra, an Orphan Legume from the Brazilian Caatinga.</title>
        <authorList>
            <person name="Ferreira-Neto J.R.C."/>
            <person name="da Silva M.D."/>
            <person name="Binneck E."/>
            <person name="de Melo N.F."/>
            <person name="da Silva R.H."/>
            <person name="de Melo A.L.T.M."/>
            <person name="Pandolfi V."/>
            <person name="Bustamante F.O."/>
            <person name="Brasileiro-Vidal A.C."/>
            <person name="Benko-Iseppon A.M."/>
        </authorList>
    </citation>
    <scope>NUCLEOTIDE SEQUENCE [LARGE SCALE GENOMIC DNA]</scope>
    <source>
        <tissue evidence="10">Leaves</tissue>
    </source>
</reference>
<dbReference type="SUPFAM" id="SSF56112">
    <property type="entry name" value="Protein kinase-like (PK-like)"/>
    <property type="match status" value="1"/>
</dbReference>
<evidence type="ECO:0000256" key="1">
    <source>
        <dbReference type="ARBA" id="ARBA00022527"/>
    </source>
</evidence>
<feature type="signal peptide" evidence="7">
    <location>
        <begin position="1"/>
        <end position="16"/>
    </location>
</feature>
<dbReference type="SMART" id="SM00473">
    <property type="entry name" value="PAN_AP"/>
    <property type="match status" value="1"/>
</dbReference>
<protein>
    <submittedName>
        <fullName evidence="10">Uncharacterized protein</fullName>
    </submittedName>
</protein>
<keyword evidence="7" id="KW-0732">Signal</keyword>
<evidence type="ECO:0000256" key="7">
    <source>
        <dbReference type="SAM" id="SignalP"/>
    </source>
</evidence>
<comment type="caution">
    <text evidence="10">The sequence shown here is derived from an EMBL/GenBank/DDBJ whole genome shotgun (WGS) entry which is preliminary data.</text>
</comment>
<dbReference type="EMBL" id="JASCZI010000385">
    <property type="protein sequence ID" value="MED6111490.1"/>
    <property type="molecule type" value="Genomic_DNA"/>
</dbReference>
<feature type="domain" description="Apple" evidence="9">
    <location>
        <begin position="85"/>
        <end position="157"/>
    </location>
</feature>
<name>A0ABU6QHX0_9FABA</name>
<evidence type="ECO:0000313" key="11">
    <source>
        <dbReference type="Proteomes" id="UP001341840"/>
    </source>
</evidence>
<keyword evidence="2" id="KW-0808">Transferase</keyword>
<feature type="transmembrane region" description="Helical" evidence="6">
    <location>
        <begin position="174"/>
        <end position="197"/>
    </location>
</feature>
<keyword evidence="11" id="KW-1185">Reference proteome</keyword>